<evidence type="ECO:0000313" key="1">
    <source>
        <dbReference type="EMBL" id="CAK9016449.1"/>
    </source>
</evidence>
<feature type="non-terminal residue" evidence="1">
    <location>
        <position position="1"/>
    </location>
</feature>
<sequence length="624" mass="69565">EEFAPTGLEAMTTTDPFLMDLNAQNLRPRDYALKLVEDQSWRRITGWIERLECTLNAQQIRAVAPIVCTIDEMWEKRAEASTCFANGQPSERCNCLWLGAGGSGKTWAYTKVLRPLFQRFFGFGRYTAGAPTHAAARLLGAEARTLHKLANISPNSALHRGAIRGQRNKNDALEQQILASLACIVDELSMSAADVYHALGLRFSVKRCEDWAQDLSRYLQEWFGKMPIGLQLCDFLQLRPAAQASQHNAAELGRLLFKNSMGIVVHFTGTGRFSSCASGQALVAILQHMRQGTAMTDALWAQLQSRVYEVQQLQDLQTAPSRRAFLRAYWGALAWEQVARLQQLRAVLEAEDAGERLYFVQAIDKPTGDATLSSAQVSAALQCLNMTKTGYLIGMCPLFLGVDVRISCILPEPLLTRELPCIVRRIELHPKEPPTPPGAACVVLQYPPLGVLVEVADSDYGQFQVPGDDVPKGHFYVRPVFNKQSAWVFEVPLAPQRVLTHFGLQGITARSGLLAFLNQPPWMKDGDYGLALYVMLSRATKLSDLWLIGVPERPYFEGFLHEHNKTLVDRMSLFERLSVQSEQAAEKYIQKLLWRGNAYVNRTLGVSGTGQAKRRRLTGKTAVA</sequence>
<dbReference type="Gene3D" id="3.40.50.300">
    <property type="entry name" value="P-loop containing nucleotide triphosphate hydrolases"/>
    <property type="match status" value="1"/>
</dbReference>
<dbReference type="InterPro" id="IPR027417">
    <property type="entry name" value="P-loop_NTPase"/>
</dbReference>
<organism evidence="1 2">
    <name type="scientific">Durusdinium trenchii</name>
    <dbReference type="NCBI Taxonomy" id="1381693"/>
    <lineage>
        <taxon>Eukaryota</taxon>
        <taxon>Sar</taxon>
        <taxon>Alveolata</taxon>
        <taxon>Dinophyceae</taxon>
        <taxon>Suessiales</taxon>
        <taxon>Symbiodiniaceae</taxon>
        <taxon>Durusdinium</taxon>
    </lineage>
</organism>
<comment type="caution">
    <text evidence="1">The sequence shown here is derived from an EMBL/GenBank/DDBJ whole genome shotgun (WGS) entry which is preliminary data.</text>
</comment>
<accession>A0ABP0JQY7</accession>
<dbReference type="SUPFAM" id="SSF52540">
    <property type="entry name" value="P-loop containing nucleoside triphosphate hydrolases"/>
    <property type="match status" value="1"/>
</dbReference>
<gene>
    <name evidence="1" type="ORF">CCMP2556_LOCUS12500</name>
</gene>
<evidence type="ECO:0000313" key="2">
    <source>
        <dbReference type="Proteomes" id="UP001642484"/>
    </source>
</evidence>
<dbReference type="EMBL" id="CAXAMN010006092">
    <property type="protein sequence ID" value="CAK9016449.1"/>
    <property type="molecule type" value="Genomic_DNA"/>
</dbReference>
<evidence type="ECO:0008006" key="3">
    <source>
        <dbReference type="Google" id="ProtNLM"/>
    </source>
</evidence>
<reference evidence="1 2" key="1">
    <citation type="submission" date="2024-02" db="EMBL/GenBank/DDBJ databases">
        <authorList>
            <person name="Chen Y."/>
            <person name="Shah S."/>
            <person name="Dougan E. K."/>
            <person name="Thang M."/>
            <person name="Chan C."/>
        </authorList>
    </citation>
    <scope>NUCLEOTIDE SEQUENCE [LARGE SCALE GENOMIC DNA]</scope>
</reference>
<name>A0ABP0JQY7_9DINO</name>
<proteinExistence type="predicted"/>
<dbReference type="Proteomes" id="UP001642484">
    <property type="component" value="Unassembled WGS sequence"/>
</dbReference>
<keyword evidence="2" id="KW-1185">Reference proteome</keyword>
<protein>
    <recommendedName>
        <fullName evidence="3">ATP-dependent DNA helicase</fullName>
    </recommendedName>
</protein>